<keyword evidence="5" id="KW-1185">Reference proteome</keyword>
<evidence type="ECO:0008006" key="6">
    <source>
        <dbReference type="Google" id="ProtNLM"/>
    </source>
</evidence>
<keyword evidence="2" id="KW-0677">Repeat</keyword>
<keyword evidence="3" id="KW-0325">Glycoprotein</keyword>
<dbReference type="InterPro" id="IPR013517">
    <property type="entry name" value="FG-GAP"/>
</dbReference>
<evidence type="ECO:0000256" key="2">
    <source>
        <dbReference type="ARBA" id="ARBA00022737"/>
    </source>
</evidence>
<protein>
    <recommendedName>
        <fullName evidence="6">FG-GAP repeat protein</fullName>
    </recommendedName>
</protein>
<dbReference type="AlphaFoldDB" id="A0A518F071"/>
<organism evidence="4 5">
    <name type="scientific">Saltatorellus ferox</name>
    <dbReference type="NCBI Taxonomy" id="2528018"/>
    <lineage>
        <taxon>Bacteria</taxon>
        <taxon>Pseudomonadati</taxon>
        <taxon>Planctomycetota</taxon>
        <taxon>Planctomycetia</taxon>
        <taxon>Planctomycetia incertae sedis</taxon>
        <taxon>Saltatorellus</taxon>
    </lineage>
</organism>
<name>A0A518F071_9BACT</name>
<dbReference type="InterPro" id="IPR028994">
    <property type="entry name" value="Integrin_alpha_N"/>
</dbReference>
<evidence type="ECO:0000313" key="4">
    <source>
        <dbReference type="EMBL" id="QDV09738.1"/>
    </source>
</evidence>
<accession>A0A518F071</accession>
<dbReference type="PANTHER" id="PTHR36220:SF1">
    <property type="entry name" value="GAMMA TUBULIN COMPLEX COMPONENT C-TERMINAL DOMAIN-CONTAINING PROTEIN"/>
    <property type="match status" value="1"/>
</dbReference>
<reference evidence="4 5" key="1">
    <citation type="submission" date="2019-02" db="EMBL/GenBank/DDBJ databases">
        <title>Deep-cultivation of Planctomycetes and their phenomic and genomic characterization uncovers novel biology.</title>
        <authorList>
            <person name="Wiegand S."/>
            <person name="Jogler M."/>
            <person name="Boedeker C."/>
            <person name="Pinto D."/>
            <person name="Vollmers J."/>
            <person name="Rivas-Marin E."/>
            <person name="Kohn T."/>
            <person name="Peeters S.H."/>
            <person name="Heuer A."/>
            <person name="Rast P."/>
            <person name="Oberbeckmann S."/>
            <person name="Bunk B."/>
            <person name="Jeske O."/>
            <person name="Meyerdierks A."/>
            <person name="Storesund J.E."/>
            <person name="Kallscheuer N."/>
            <person name="Luecker S."/>
            <person name="Lage O.M."/>
            <person name="Pohl T."/>
            <person name="Merkel B.J."/>
            <person name="Hornburger P."/>
            <person name="Mueller R.-W."/>
            <person name="Bruemmer F."/>
            <person name="Labrenz M."/>
            <person name="Spormann A.M."/>
            <person name="Op den Camp H."/>
            <person name="Overmann J."/>
            <person name="Amann R."/>
            <person name="Jetten M.S.M."/>
            <person name="Mascher T."/>
            <person name="Medema M.H."/>
            <person name="Devos D.P."/>
            <person name="Kaster A.-K."/>
            <person name="Ovreas L."/>
            <person name="Rohde M."/>
            <person name="Galperin M.Y."/>
            <person name="Jogler C."/>
        </authorList>
    </citation>
    <scope>NUCLEOTIDE SEQUENCE [LARGE SCALE GENOMIC DNA]</scope>
    <source>
        <strain evidence="4 5">Poly30</strain>
    </source>
</reference>
<dbReference type="SMART" id="SM00191">
    <property type="entry name" value="Int_alpha"/>
    <property type="match status" value="3"/>
</dbReference>
<proteinExistence type="predicted"/>
<dbReference type="PANTHER" id="PTHR36220">
    <property type="entry name" value="UNNAMED PRODUCT"/>
    <property type="match status" value="1"/>
</dbReference>
<keyword evidence="1" id="KW-0732">Signal</keyword>
<evidence type="ECO:0000256" key="1">
    <source>
        <dbReference type="ARBA" id="ARBA00022729"/>
    </source>
</evidence>
<dbReference type="InterPro" id="IPR013519">
    <property type="entry name" value="Int_alpha_beta-p"/>
</dbReference>
<evidence type="ECO:0000256" key="3">
    <source>
        <dbReference type="ARBA" id="ARBA00023180"/>
    </source>
</evidence>
<dbReference type="Gene3D" id="2.130.10.130">
    <property type="entry name" value="Integrin alpha, N-terminal"/>
    <property type="match status" value="2"/>
</dbReference>
<dbReference type="Pfam" id="PF14312">
    <property type="entry name" value="FG-GAP_2"/>
    <property type="match status" value="4"/>
</dbReference>
<dbReference type="Proteomes" id="UP000320390">
    <property type="component" value="Chromosome"/>
</dbReference>
<dbReference type="OrthoDB" id="291134at2"/>
<dbReference type="RefSeq" id="WP_145204620.1">
    <property type="nucleotide sequence ID" value="NZ_CP036434.1"/>
</dbReference>
<dbReference type="EMBL" id="CP036434">
    <property type="protein sequence ID" value="QDV09738.1"/>
    <property type="molecule type" value="Genomic_DNA"/>
</dbReference>
<sequence length="420" mass="43451">MLTTLLLAATCQSTLPMGSGDPFLWTDAIQAPAPQAGDQFGRSLAAGGDRAVISAWRRDSNTGGADVYRWDGSALVHEASLTPSDIGPGSMCGLSAHINEQGNVVVLSATGDATQGTNAGAVYVFRRHFATWVEEAKLLAPGGAESDAFGSSVAVGENLVVVGAPGVDLVPPGFYAAGAVYVFEFDATAWAWDSGRTIFAPDPDGGDRFGQEISLDGATFAVGCPQKDHGLGDNAGAVYLYSRQGGAWALEERLVTPGASAGTHFGRAVALEGDVLLASSVAGSMTGSVHVFRRGLAGWTEATRWAAPHPEPFDFFGESLALHGQNVMASGRKLGGVDAPLVHAYRLGGGASVEWKQLITQPLPTGSHVGGGSELALSDHFALIGEALHAQNLGHSPSYVDVLRPAPEHQGSGIIRSARR</sequence>
<gene>
    <name evidence="4" type="ORF">Poly30_52970</name>
</gene>
<dbReference type="PROSITE" id="PS51470">
    <property type="entry name" value="FG_GAP"/>
    <property type="match status" value="1"/>
</dbReference>
<dbReference type="SUPFAM" id="SSF69318">
    <property type="entry name" value="Integrin alpha N-terminal domain"/>
    <property type="match status" value="1"/>
</dbReference>
<evidence type="ECO:0000313" key="5">
    <source>
        <dbReference type="Proteomes" id="UP000320390"/>
    </source>
</evidence>